<sequence>MRQVSECMRLFRAFPRRSFVSSYSSFIRSYPIISSSVRFLHVERDKNNVSEPVVALKPSLNPTSEVKIEPISKLLDCINDPKSRYHVALKAFNNLRSRNLKLSENLYLSLLYKASREGRFVRVWKGYNEFLEDEKKGLVKTIKRASTTWPSITTARMQMHRFVLWSMLDTDRAYEMGTFYQNEVIGKCNVAGIHEPDSYNFLLRVECTTKVMDETDQGLRQRVETLLDAMERLKLHTSYSSTHMLVRLILYRPEIFFDALTNEESVGDEVRANLDTKYTVKAMGELVIEYMDRFPYALALDSKRLSIAVSAAAAAGQYDAAKMLLQHGAAHHVPIDAGSFAHAVGSASDDAGRFEIADLYMHAKEHERIYTVQDTDSSCVNYLLLYAILDGNFKHMMELLQEMQLNNNKASHRTVSELFKSIAQFRAEIQRASTRNDADKKLAECPTTMELFEKFPNAIPYTTHSLSQGILQSLYAGDLAVALELMRTAFWCEDVKLRPEIYSQLLYPLLAGGQRGGDKSGDVSVFDRLEVERHFDRLYPNQRAHLNALIVNICQSNEDFSTMLVCLDRWQAQGHPPMSRRVVQRVFDMISKQVQQLRKRDDNSPLGTTFIVDGTKLSYEAFLVRYRNIITWDAWTFERAIVRARTSGLYADVVVLLAQAASRGLILNTAAYVVSLCVLEEIGEPSAIVACVEKMKANDAWEKAVAKDSNVQGILDRALGNLPVEEAKDREL</sequence>
<organism evidence="2 4">
    <name type="scientific">Peronospora farinosa</name>
    <dbReference type="NCBI Taxonomy" id="134698"/>
    <lineage>
        <taxon>Eukaryota</taxon>
        <taxon>Sar</taxon>
        <taxon>Stramenopiles</taxon>
        <taxon>Oomycota</taxon>
        <taxon>Peronosporomycetes</taxon>
        <taxon>Peronosporales</taxon>
        <taxon>Peronosporaceae</taxon>
        <taxon>Peronospora</taxon>
    </lineage>
</organism>
<evidence type="ECO:0000313" key="2">
    <source>
        <dbReference type="EMBL" id="CAI5705992.1"/>
    </source>
</evidence>
<reference evidence="2" key="2">
    <citation type="submission" date="2022-12" db="EMBL/GenBank/DDBJ databases">
        <authorList>
            <person name="Webb A."/>
        </authorList>
    </citation>
    <scope>NUCLEOTIDE SEQUENCE</scope>
    <source>
        <strain evidence="2">Pf2</strain>
    </source>
</reference>
<keyword evidence="3" id="KW-1185">Reference proteome</keyword>
<comment type="caution">
    <text evidence="2">The sequence shown here is derived from an EMBL/GenBank/DDBJ whole genome shotgun (WGS) entry which is preliminary data.</text>
</comment>
<accession>A0AAV0SQQ3</accession>
<dbReference type="EMBL" id="CAKLBC010000174">
    <property type="protein sequence ID" value="CAH0485122.1"/>
    <property type="molecule type" value="Genomic_DNA"/>
</dbReference>
<dbReference type="AlphaFoldDB" id="A0AAV0SQQ3"/>
<name>A0AAV0SQQ3_9STRA</name>
<dbReference type="EMBL" id="CANTFK010000072">
    <property type="protein sequence ID" value="CAI5705992.1"/>
    <property type="molecule type" value="Genomic_DNA"/>
</dbReference>
<protein>
    <recommendedName>
        <fullName evidence="5">Pentacotripeptide-repeat region of PRORP domain-containing protein</fullName>
    </recommendedName>
</protein>
<gene>
    <name evidence="1" type="ORF">PFR001_LOCUS842</name>
    <name evidence="2" type="ORF">PFR002_LOCUS850</name>
</gene>
<dbReference type="Proteomes" id="UP001159659">
    <property type="component" value="Unassembled WGS sequence"/>
</dbReference>
<reference evidence="1 3" key="1">
    <citation type="submission" date="2021-11" db="EMBL/GenBank/DDBJ databases">
        <authorList>
            <person name="Islam A."/>
            <person name="Islam S."/>
            <person name="Flora M.S."/>
            <person name="Rahman M."/>
            <person name="Ziaur R.M."/>
            <person name="Epstein J.H."/>
            <person name="Hassan M."/>
            <person name="Klassen M."/>
            <person name="Woodard K."/>
            <person name="Webb A."/>
            <person name="Webby R.J."/>
            <person name="El Zowalaty M.E."/>
        </authorList>
    </citation>
    <scope>NUCLEOTIDE SEQUENCE [LARGE SCALE GENOMIC DNA]</scope>
    <source>
        <strain evidence="1">Pf1</strain>
    </source>
</reference>
<evidence type="ECO:0000313" key="1">
    <source>
        <dbReference type="EMBL" id="CAH0485122.1"/>
    </source>
</evidence>
<proteinExistence type="predicted"/>
<evidence type="ECO:0000313" key="4">
    <source>
        <dbReference type="Proteomes" id="UP001159659"/>
    </source>
</evidence>
<dbReference type="Proteomes" id="UP001157938">
    <property type="component" value="Unassembled WGS sequence"/>
</dbReference>
<evidence type="ECO:0008006" key="5">
    <source>
        <dbReference type="Google" id="ProtNLM"/>
    </source>
</evidence>
<evidence type="ECO:0000313" key="3">
    <source>
        <dbReference type="Proteomes" id="UP001157938"/>
    </source>
</evidence>